<organism evidence="2 3">
    <name type="scientific">Colletotrichum higginsianum (strain IMI 349063)</name>
    <name type="common">Crucifer anthracnose fungus</name>
    <dbReference type="NCBI Taxonomy" id="759273"/>
    <lineage>
        <taxon>Eukaryota</taxon>
        <taxon>Fungi</taxon>
        <taxon>Dikarya</taxon>
        <taxon>Ascomycota</taxon>
        <taxon>Pezizomycotina</taxon>
        <taxon>Sordariomycetes</taxon>
        <taxon>Hypocreomycetidae</taxon>
        <taxon>Glomerellales</taxon>
        <taxon>Glomerellaceae</taxon>
        <taxon>Colletotrichum</taxon>
        <taxon>Colletotrichum destructivum species complex</taxon>
    </lineage>
</organism>
<accession>H1VGX1</accession>
<dbReference type="HOGENOM" id="CLU_2812203_0_0_1"/>
<protein>
    <submittedName>
        <fullName evidence="2">Uncharacterized protein</fullName>
    </submittedName>
</protein>
<evidence type="ECO:0000313" key="2">
    <source>
        <dbReference type="EMBL" id="CCF39474.1"/>
    </source>
</evidence>
<dbReference type="AlphaFoldDB" id="H1VGX1"/>
<feature type="compositionally biased region" description="Gly residues" evidence="1">
    <location>
        <begin position="35"/>
        <end position="45"/>
    </location>
</feature>
<evidence type="ECO:0000256" key="1">
    <source>
        <dbReference type="SAM" id="MobiDB-lite"/>
    </source>
</evidence>
<gene>
    <name evidence="2" type="ORF">CH063_10299</name>
</gene>
<name>H1VGX1_COLHI</name>
<feature type="region of interest" description="Disordered" evidence="1">
    <location>
        <begin position="23"/>
        <end position="45"/>
    </location>
</feature>
<reference evidence="3" key="1">
    <citation type="journal article" date="2012" name="Nat. Genet.">
        <title>Lifestyle transitions in plant pathogenic Colletotrichum fungi deciphered by genome and transcriptome analyses.</title>
        <authorList>
            <person name="O'Connell R.J."/>
            <person name="Thon M.R."/>
            <person name="Hacquard S."/>
            <person name="Amyotte S.G."/>
            <person name="Kleemann J."/>
            <person name="Torres M.F."/>
            <person name="Damm U."/>
            <person name="Buiate E.A."/>
            <person name="Epstein L."/>
            <person name="Alkan N."/>
            <person name="Altmueller J."/>
            <person name="Alvarado-Balderrama L."/>
            <person name="Bauser C.A."/>
            <person name="Becker C."/>
            <person name="Birren B.W."/>
            <person name="Chen Z."/>
            <person name="Choi J."/>
            <person name="Crouch J.A."/>
            <person name="Duvick J.P."/>
            <person name="Farman M.A."/>
            <person name="Gan P."/>
            <person name="Heiman D."/>
            <person name="Henrissat B."/>
            <person name="Howard R.J."/>
            <person name="Kabbage M."/>
            <person name="Koch C."/>
            <person name="Kracher B."/>
            <person name="Kubo Y."/>
            <person name="Law A.D."/>
            <person name="Lebrun M.-H."/>
            <person name="Lee Y.-H."/>
            <person name="Miyara I."/>
            <person name="Moore N."/>
            <person name="Neumann U."/>
            <person name="Nordstroem K."/>
            <person name="Panaccione D.G."/>
            <person name="Panstruga R."/>
            <person name="Place M."/>
            <person name="Proctor R.H."/>
            <person name="Prusky D."/>
            <person name="Rech G."/>
            <person name="Reinhardt R."/>
            <person name="Rollins J.A."/>
            <person name="Rounsley S."/>
            <person name="Schardl C.L."/>
            <person name="Schwartz D.C."/>
            <person name="Shenoy N."/>
            <person name="Shirasu K."/>
            <person name="Sikhakolli U.R."/>
            <person name="Stueber K."/>
            <person name="Sukno S.A."/>
            <person name="Sweigard J.A."/>
            <person name="Takano Y."/>
            <person name="Takahara H."/>
            <person name="Trail F."/>
            <person name="van der Does H.C."/>
            <person name="Voll L.M."/>
            <person name="Will I."/>
            <person name="Young S."/>
            <person name="Zeng Q."/>
            <person name="Zhang J."/>
            <person name="Zhou S."/>
            <person name="Dickman M.B."/>
            <person name="Schulze-Lefert P."/>
            <person name="Ver Loren van Themaat E."/>
            <person name="Ma L.-J."/>
            <person name="Vaillancourt L.J."/>
        </authorList>
    </citation>
    <scope>NUCLEOTIDE SEQUENCE [LARGE SCALE GENOMIC DNA]</scope>
    <source>
        <strain evidence="3">IMI 349063</strain>
    </source>
</reference>
<dbReference type="Proteomes" id="UP000007174">
    <property type="component" value="Unassembled WGS sequence"/>
</dbReference>
<proteinExistence type="predicted"/>
<sequence length="67" mass="7041">MNGIFGGDKAKATAAAEKTEAARETRRCGGSSNLGIGGRSRGGAGRRCGWAVGMRVEQRDAAQWQRC</sequence>
<dbReference type="EMBL" id="CACQ02003517">
    <property type="protein sequence ID" value="CCF39474.1"/>
    <property type="molecule type" value="Genomic_DNA"/>
</dbReference>
<evidence type="ECO:0000313" key="3">
    <source>
        <dbReference type="Proteomes" id="UP000007174"/>
    </source>
</evidence>